<organism evidence="1">
    <name type="scientific">uncultured Caudovirales phage</name>
    <dbReference type="NCBI Taxonomy" id="2100421"/>
    <lineage>
        <taxon>Viruses</taxon>
        <taxon>Duplodnaviria</taxon>
        <taxon>Heunggongvirae</taxon>
        <taxon>Uroviricota</taxon>
        <taxon>Caudoviricetes</taxon>
        <taxon>Peduoviridae</taxon>
        <taxon>Maltschvirus</taxon>
        <taxon>Maltschvirus maltsch</taxon>
    </lineage>
</organism>
<gene>
    <name evidence="1" type="ORF">UFOVP265_27</name>
</gene>
<accession>A0A6J5LLS1</accession>
<proteinExistence type="predicted"/>
<reference evidence="1" key="1">
    <citation type="submission" date="2020-04" db="EMBL/GenBank/DDBJ databases">
        <authorList>
            <person name="Chiriac C."/>
            <person name="Salcher M."/>
            <person name="Ghai R."/>
            <person name="Kavagutti S V."/>
        </authorList>
    </citation>
    <scope>NUCLEOTIDE SEQUENCE</scope>
</reference>
<evidence type="ECO:0000313" key="1">
    <source>
        <dbReference type="EMBL" id="CAB4133940.1"/>
    </source>
</evidence>
<dbReference type="EMBL" id="LR796278">
    <property type="protein sequence ID" value="CAB4133940.1"/>
    <property type="molecule type" value="Genomic_DNA"/>
</dbReference>
<name>A0A6J5LLS1_9CAUD</name>
<sequence length="237" mass="26603">MLTQVKNDPIDGKLLEKIIINNDLSGLTPLEKVSYVTSICKHLGLNPMTKPFQLLKFQGKEVPYVTKDATEQLRKINGVSIHKLETKILDGGIYVVTAYAKTPDGREDISTGAIVISGLKGDALANAIMKAETKAKRRSTLSICGLGFMDESEIDTIPDAKKVDISTFEVVDDKTKQQDLMKVKIVFNGCSDIETLEKNYFFMMKTYSHLRNEIAALKDQRKEELMIREEVRQNESL</sequence>
<protein>
    <submittedName>
        <fullName evidence="1">Uncharacterized protein</fullName>
    </submittedName>
</protein>